<proteinExistence type="predicted"/>
<dbReference type="GO" id="GO:0008168">
    <property type="term" value="F:methyltransferase activity"/>
    <property type="evidence" value="ECO:0007669"/>
    <property type="project" value="UniProtKB-KW"/>
</dbReference>
<evidence type="ECO:0000313" key="2">
    <source>
        <dbReference type="Proteomes" id="UP000661006"/>
    </source>
</evidence>
<reference evidence="1" key="2">
    <citation type="submission" date="2020-11" db="EMBL/GenBank/DDBJ databases">
        <title>Description of novel Gluconobacter species.</title>
        <authorList>
            <person name="Cleenwerck I."/>
            <person name="Cnockaert M."/>
            <person name="Borremans W."/>
            <person name="Wieme A.D."/>
            <person name="De Vuyst L."/>
            <person name="Vandamme P."/>
        </authorList>
    </citation>
    <scope>NUCLEOTIDE SEQUENCE</scope>
    <source>
        <strain evidence="1">R71697</strain>
    </source>
</reference>
<protein>
    <submittedName>
        <fullName evidence="1">Methyltransferase</fullName>
    </submittedName>
</protein>
<organism evidence="1 2">
    <name type="scientific">Gluconobacter japonicus</name>
    <dbReference type="NCBI Taxonomy" id="376620"/>
    <lineage>
        <taxon>Bacteria</taxon>
        <taxon>Pseudomonadati</taxon>
        <taxon>Pseudomonadota</taxon>
        <taxon>Alphaproteobacteria</taxon>
        <taxon>Acetobacterales</taxon>
        <taxon>Acetobacteraceae</taxon>
        <taxon>Gluconobacter</taxon>
    </lineage>
</organism>
<gene>
    <name evidence="1" type="ORF">HKD32_10470</name>
</gene>
<accession>A0A9Q2FLU8</accession>
<dbReference type="Gene3D" id="3.40.50.150">
    <property type="entry name" value="Vaccinia Virus protein VP39"/>
    <property type="match status" value="1"/>
</dbReference>
<reference evidence="1" key="1">
    <citation type="submission" date="2020-04" db="EMBL/GenBank/DDBJ databases">
        <authorList>
            <person name="Sombolestani A."/>
        </authorList>
    </citation>
    <scope>NUCLEOTIDE SEQUENCE</scope>
    <source>
        <strain evidence="1">R71697</strain>
    </source>
</reference>
<keyword evidence="1" id="KW-0808">Transferase</keyword>
<dbReference type="Proteomes" id="UP000661006">
    <property type="component" value="Unassembled WGS sequence"/>
</dbReference>
<dbReference type="GO" id="GO:0032259">
    <property type="term" value="P:methylation"/>
    <property type="evidence" value="ECO:0007669"/>
    <property type="project" value="UniProtKB-KW"/>
</dbReference>
<dbReference type="SUPFAM" id="SSF53335">
    <property type="entry name" value="S-adenosyl-L-methionine-dependent methyltransferases"/>
    <property type="match status" value="1"/>
</dbReference>
<comment type="caution">
    <text evidence="1">The sequence shown here is derived from an EMBL/GenBank/DDBJ whole genome shotgun (WGS) entry which is preliminary data.</text>
</comment>
<keyword evidence="1" id="KW-0489">Methyltransferase</keyword>
<name>A0A9Q2FLU8_GLUJA</name>
<sequence>MHTMLTRLTRTRSEDAATFYGSRTGTRTAALLNQRLQALVPDLQTRRLLGIGYPGPYLPSHAAYAVSARLQHPQTQNAFPHIAQDCMVDSGRLPFDDLSMEAIMVIHGMEFTRSAPDFLRSIWKVMTDDGVLILVVPNRSGCWAHTDATPFGHGTPFSTGQITRLLEQGLFRIEQHTGALMTPPALLSGLSGALPERLGKIARFPCAGVHIVLARKNIYAGLPLMEEKSRVAIPRQVAEPA</sequence>
<evidence type="ECO:0000313" key="1">
    <source>
        <dbReference type="EMBL" id="MBF0871268.1"/>
    </source>
</evidence>
<dbReference type="InterPro" id="IPR029063">
    <property type="entry name" value="SAM-dependent_MTases_sf"/>
</dbReference>
<dbReference type="AlphaFoldDB" id="A0A9Q2FLU8"/>
<dbReference type="EMBL" id="JABCQN010000004">
    <property type="protein sequence ID" value="MBF0871268.1"/>
    <property type="molecule type" value="Genomic_DNA"/>
</dbReference>